<dbReference type="GO" id="GO:0005385">
    <property type="term" value="F:zinc ion transmembrane transporter activity"/>
    <property type="evidence" value="ECO:0007669"/>
    <property type="project" value="TreeGrafter"/>
</dbReference>
<dbReference type="InterPro" id="IPR050681">
    <property type="entry name" value="CDF/SLC30A"/>
</dbReference>
<evidence type="ECO:0000256" key="3">
    <source>
        <dbReference type="ARBA" id="ARBA00022448"/>
    </source>
</evidence>
<protein>
    <submittedName>
        <fullName evidence="12">Cobalt-zinc-cadmium efflux system protein</fullName>
    </submittedName>
</protein>
<evidence type="ECO:0000256" key="2">
    <source>
        <dbReference type="ARBA" id="ARBA00008873"/>
    </source>
</evidence>
<dbReference type="NCBIfam" id="TIGR01297">
    <property type="entry name" value="CDF"/>
    <property type="match status" value="1"/>
</dbReference>
<organism evidence="12 13">
    <name type="scientific">Sagittula marina</name>
    <dbReference type="NCBI Taxonomy" id="943940"/>
    <lineage>
        <taxon>Bacteria</taxon>
        <taxon>Pseudomonadati</taxon>
        <taxon>Pseudomonadota</taxon>
        <taxon>Alphaproteobacteria</taxon>
        <taxon>Rhodobacterales</taxon>
        <taxon>Roseobacteraceae</taxon>
        <taxon>Sagittula</taxon>
    </lineage>
</organism>
<comment type="subcellular location">
    <subcellularLocation>
        <location evidence="1">Membrane</location>
        <topology evidence="1">Multi-pass membrane protein</topology>
    </subcellularLocation>
</comment>
<keyword evidence="7" id="KW-0406">Ion transport</keyword>
<gene>
    <name evidence="12" type="ORF">GGQ68_002439</name>
</gene>
<dbReference type="InterPro" id="IPR027470">
    <property type="entry name" value="Cation_efflux_CTD"/>
</dbReference>
<dbReference type="Pfam" id="PF16916">
    <property type="entry name" value="ZT_dimer"/>
    <property type="match status" value="1"/>
</dbReference>
<dbReference type="GO" id="GO:0005886">
    <property type="term" value="C:plasma membrane"/>
    <property type="evidence" value="ECO:0007669"/>
    <property type="project" value="TreeGrafter"/>
</dbReference>
<dbReference type="PANTHER" id="PTHR11562:SF17">
    <property type="entry name" value="RE54080P-RELATED"/>
    <property type="match status" value="1"/>
</dbReference>
<keyword evidence="6 9" id="KW-1133">Transmembrane helix</keyword>
<keyword evidence="8 9" id="KW-0472">Membrane</keyword>
<evidence type="ECO:0000256" key="9">
    <source>
        <dbReference type="SAM" id="Phobius"/>
    </source>
</evidence>
<dbReference type="Pfam" id="PF01545">
    <property type="entry name" value="Cation_efflux"/>
    <property type="match status" value="1"/>
</dbReference>
<evidence type="ECO:0000256" key="5">
    <source>
        <dbReference type="ARBA" id="ARBA00022906"/>
    </source>
</evidence>
<evidence type="ECO:0000256" key="8">
    <source>
        <dbReference type="ARBA" id="ARBA00023136"/>
    </source>
</evidence>
<evidence type="ECO:0000259" key="10">
    <source>
        <dbReference type="Pfam" id="PF01545"/>
    </source>
</evidence>
<accession>A0A7W6GS59</accession>
<feature type="transmembrane region" description="Helical" evidence="9">
    <location>
        <begin position="118"/>
        <end position="143"/>
    </location>
</feature>
<dbReference type="Gene3D" id="1.20.1510.10">
    <property type="entry name" value="Cation efflux protein transmembrane domain"/>
    <property type="match status" value="1"/>
</dbReference>
<dbReference type="SUPFAM" id="SSF161111">
    <property type="entry name" value="Cation efflux protein transmembrane domain-like"/>
    <property type="match status" value="1"/>
</dbReference>
<comment type="caution">
    <text evidence="12">The sequence shown here is derived from an EMBL/GenBank/DDBJ whole genome shotgun (WGS) entry which is preliminary data.</text>
</comment>
<dbReference type="EMBL" id="JACIEJ010000005">
    <property type="protein sequence ID" value="MBB3986101.1"/>
    <property type="molecule type" value="Genomic_DNA"/>
</dbReference>
<proteinExistence type="inferred from homology"/>
<dbReference type="RefSeq" id="WP_183966222.1">
    <property type="nucleotide sequence ID" value="NZ_BAABBZ010000007.1"/>
</dbReference>
<dbReference type="InterPro" id="IPR058533">
    <property type="entry name" value="Cation_efflux_TM"/>
</dbReference>
<dbReference type="InterPro" id="IPR027469">
    <property type="entry name" value="Cation_efflux_TMD_sf"/>
</dbReference>
<name>A0A7W6GS59_9RHOB</name>
<feature type="domain" description="Cation efflux protein cytoplasmic" evidence="11">
    <location>
        <begin position="220"/>
        <end position="290"/>
    </location>
</feature>
<keyword evidence="5" id="KW-0862">Zinc</keyword>
<keyword evidence="4 9" id="KW-0812">Transmembrane</keyword>
<evidence type="ECO:0000256" key="6">
    <source>
        <dbReference type="ARBA" id="ARBA00022989"/>
    </source>
</evidence>
<feature type="transmembrane region" description="Helical" evidence="9">
    <location>
        <begin position="20"/>
        <end position="40"/>
    </location>
</feature>
<keyword evidence="13" id="KW-1185">Reference proteome</keyword>
<feature type="transmembrane region" description="Helical" evidence="9">
    <location>
        <begin position="155"/>
        <end position="182"/>
    </location>
</feature>
<evidence type="ECO:0000256" key="1">
    <source>
        <dbReference type="ARBA" id="ARBA00004141"/>
    </source>
</evidence>
<evidence type="ECO:0000259" key="11">
    <source>
        <dbReference type="Pfam" id="PF16916"/>
    </source>
</evidence>
<evidence type="ECO:0000313" key="13">
    <source>
        <dbReference type="Proteomes" id="UP000541426"/>
    </source>
</evidence>
<feature type="domain" description="Cation efflux protein transmembrane" evidence="10">
    <location>
        <begin position="23"/>
        <end position="211"/>
    </location>
</feature>
<reference evidence="12 13" key="1">
    <citation type="submission" date="2020-08" db="EMBL/GenBank/DDBJ databases">
        <title>Genomic Encyclopedia of Type Strains, Phase IV (KMG-IV): sequencing the most valuable type-strain genomes for metagenomic binning, comparative biology and taxonomic classification.</title>
        <authorList>
            <person name="Goeker M."/>
        </authorList>
    </citation>
    <scope>NUCLEOTIDE SEQUENCE [LARGE SCALE GENOMIC DNA]</scope>
    <source>
        <strain evidence="12 13">DSM 102235</strain>
    </source>
</reference>
<sequence length="304" mass="32385">MPHGHHHHHHVSAKDGDTRVAWAVAVNVGLTVVQVVGGLLSGSLSMIADALHNLSDAVSLLIAVWARRIARKPADDSMTFGYGRAEIVAALVNLTTLIVIGLYLAYEAVVRFFEPQPVAGWMVVIIAGFALAVDLVTAALTWAMAKDSVNMRAAFLHNVADALGSVAVMLAGTLILIFGWTWVDPAVTLGISGYILWMAFGEIGEVVRILMLGAPPRLPSEQVLRTAEGVAGVDNIHNAHLFQIDEHRSALQAHVVISAGEWTRADAIKTEIKARLDAAHGLSHVTLEVECAAHSCAHPARIGA</sequence>
<comment type="similarity">
    <text evidence="2">Belongs to the cation diffusion facilitator (CDF) transporter (TC 2.A.4) family. SLC30A subfamily.</text>
</comment>
<dbReference type="Proteomes" id="UP000541426">
    <property type="component" value="Unassembled WGS sequence"/>
</dbReference>
<dbReference type="SUPFAM" id="SSF160240">
    <property type="entry name" value="Cation efflux protein cytoplasmic domain-like"/>
    <property type="match status" value="1"/>
</dbReference>
<evidence type="ECO:0000256" key="7">
    <source>
        <dbReference type="ARBA" id="ARBA00023065"/>
    </source>
</evidence>
<dbReference type="InterPro" id="IPR036837">
    <property type="entry name" value="Cation_efflux_CTD_sf"/>
</dbReference>
<evidence type="ECO:0000313" key="12">
    <source>
        <dbReference type="EMBL" id="MBB3986101.1"/>
    </source>
</evidence>
<dbReference type="PANTHER" id="PTHR11562">
    <property type="entry name" value="CATION EFFLUX PROTEIN/ ZINC TRANSPORTER"/>
    <property type="match status" value="1"/>
</dbReference>
<keyword evidence="3" id="KW-0813">Transport</keyword>
<dbReference type="AlphaFoldDB" id="A0A7W6GS59"/>
<keyword evidence="5" id="KW-0864">Zinc transport</keyword>
<dbReference type="InterPro" id="IPR002524">
    <property type="entry name" value="Cation_efflux"/>
</dbReference>
<feature type="transmembrane region" description="Helical" evidence="9">
    <location>
        <begin position="87"/>
        <end position="106"/>
    </location>
</feature>
<evidence type="ECO:0000256" key="4">
    <source>
        <dbReference type="ARBA" id="ARBA00022692"/>
    </source>
</evidence>